<dbReference type="Gene3D" id="3.40.470.10">
    <property type="entry name" value="Uracil-DNA glycosylase-like domain"/>
    <property type="match status" value="1"/>
</dbReference>
<dbReference type="STRING" id="253628.A0A0D1X937"/>
<gene>
    <name evidence="6" type="ORF">PV09_09618</name>
</gene>
<dbReference type="InParanoid" id="A0A0D1X937"/>
<evidence type="ECO:0000256" key="3">
    <source>
        <dbReference type="ARBA" id="ARBA00023204"/>
    </source>
</evidence>
<proteinExistence type="predicted"/>
<protein>
    <recommendedName>
        <fullName evidence="5">Uracil-DNA glycosylase-like domain-containing protein</fullName>
    </recommendedName>
</protein>
<dbReference type="FunFam" id="3.40.470.10:FF:000010">
    <property type="entry name" value="G/U mismatch-specific DNA glycosylase"/>
    <property type="match status" value="1"/>
</dbReference>
<dbReference type="RefSeq" id="XP_016208460.1">
    <property type="nucleotide sequence ID" value="XM_016363712.1"/>
</dbReference>
<feature type="region of interest" description="Disordered" evidence="4">
    <location>
        <begin position="1"/>
        <end position="40"/>
    </location>
</feature>
<dbReference type="HOGENOM" id="CLU_042829_1_2_1"/>
<dbReference type="Proteomes" id="UP000053259">
    <property type="component" value="Unassembled WGS sequence"/>
</dbReference>
<dbReference type="PANTHER" id="PTHR12159:SF9">
    <property type="entry name" value="G_T MISMATCH-SPECIFIC THYMINE DNA GLYCOSYLASE"/>
    <property type="match status" value="1"/>
</dbReference>
<feature type="domain" description="Uracil-DNA glycosylase-like" evidence="5">
    <location>
        <begin position="94"/>
        <end position="272"/>
    </location>
</feature>
<feature type="compositionally biased region" description="Basic and acidic residues" evidence="4">
    <location>
        <begin position="14"/>
        <end position="26"/>
    </location>
</feature>
<keyword evidence="3" id="KW-0234">DNA repair</keyword>
<evidence type="ECO:0000256" key="1">
    <source>
        <dbReference type="ARBA" id="ARBA00022763"/>
    </source>
</evidence>
<evidence type="ECO:0000256" key="4">
    <source>
        <dbReference type="SAM" id="MobiDB-lite"/>
    </source>
</evidence>
<dbReference type="SUPFAM" id="SSF52141">
    <property type="entry name" value="Uracil-DNA glycosylase-like"/>
    <property type="match status" value="1"/>
</dbReference>
<feature type="compositionally biased region" description="Basic residues" evidence="4">
    <location>
        <begin position="62"/>
        <end position="73"/>
    </location>
</feature>
<keyword evidence="7" id="KW-1185">Reference proteome</keyword>
<evidence type="ECO:0000313" key="7">
    <source>
        <dbReference type="Proteomes" id="UP000053259"/>
    </source>
</evidence>
<sequence length="291" mass="32762">MAEANEQKASTSSDLKERLRNFRYARESPFPTHGGTNSTNQIRTISRETAGDAAICRSNARVTKRAPKQKTSKSTKYAPPSKYAHLKPLTDILEPNLICVFVGFNPGIRTATTGHAYAHPSNLFWKLLHRSGCTDRQLKPEEDVNLPHLYSMGNTNLVSRPTKSDAELSKEEQLASVPILDAKIRKYKPEAVCIVGKSIWENIWKYRYGSKPSKAEFKFGWQDPKHNMGRLTIEDDNDDGDKAWAGAKVFVATSSSGLDASTKPVQKEAIWAPLGQWVQKRRRERENYSEP</sequence>
<dbReference type="CDD" id="cd10028">
    <property type="entry name" value="UDG-F2_TDG_MUG"/>
    <property type="match status" value="1"/>
</dbReference>
<dbReference type="GeneID" id="27317591"/>
<dbReference type="InterPro" id="IPR005122">
    <property type="entry name" value="Uracil-DNA_glycosylase-like"/>
</dbReference>
<evidence type="ECO:0000259" key="5">
    <source>
        <dbReference type="Pfam" id="PF03167"/>
    </source>
</evidence>
<organism evidence="6 7">
    <name type="scientific">Verruconis gallopava</name>
    <dbReference type="NCBI Taxonomy" id="253628"/>
    <lineage>
        <taxon>Eukaryota</taxon>
        <taxon>Fungi</taxon>
        <taxon>Dikarya</taxon>
        <taxon>Ascomycota</taxon>
        <taxon>Pezizomycotina</taxon>
        <taxon>Dothideomycetes</taxon>
        <taxon>Pleosporomycetidae</taxon>
        <taxon>Venturiales</taxon>
        <taxon>Sympoventuriaceae</taxon>
        <taxon>Verruconis</taxon>
    </lineage>
</organism>
<evidence type="ECO:0000256" key="2">
    <source>
        <dbReference type="ARBA" id="ARBA00022801"/>
    </source>
</evidence>
<dbReference type="InterPro" id="IPR036895">
    <property type="entry name" value="Uracil-DNA_glycosylase-like_sf"/>
</dbReference>
<feature type="region of interest" description="Disordered" evidence="4">
    <location>
        <begin position="57"/>
        <end position="79"/>
    </location>
</feature>
<dbReference type="AlphaFoldDB" id="A0A0D1X937"/>
<keyword evidence="1" id="KW-0227">DNA damage</keyword>
<reference evidence="6 7" key="1">
    <citation type="submission" date="2015-01" db="EMBL/GenBank/DDBJ databases">
        <title>The Genome Sequence of Ochroconis gallopava CBS43764.</title>
        <authorList>
            <consortium name="The Broad Institute Genomics Platform"/>
            <person name="Cuomo C."/>
            <person name="de Hoog S."/>
            <person name="Gorbushina A."/>
            <person name="Stielow B."/>
            <person name="Teixiera M."/>
            <person name="Abouelleil A."/>
            <person name="Chapman S.B."/>
            <person name="Priest M."/>
            <person name="Young S.K."/>
            <person name="Wortman J."/>
            <person name="Nusbaum C."/>
            <person name="Birren B."/>
        </authorList>
    </citation>
    <scope>NUCLEOTIDE SEQUENCE [LARGE SCALE GENOMIC DNA]</scope>
    <source>
        <strain evidence="6 7">CBS 43764</strain>
    </source>
</reference>
<dbReference type="EMBL" id="KN847623">
    <property type="protein sequence ID" value="KIV98590.1"/>
    <property type="molecule type" value="Genomic_DNA"/>
</dbReference>
<evidence type="ECO:0000313" key="6">
    <source>
        <dbReference type="EMBL" id="KIV98590.1"/>
    </source>
</evidence>
<dbReference type="GO" id="GO:0006285">
    <property type="term" value="P:base-excision repair, AP site formation"/>
    <property type="evidence" value="ECO:0007669"/>
    <property type="project" value="InterPro"/>
</dbReference>
<dbReference type="OrthoDB" id="565731at2759"/>
<dbReference type="VEuPathDB" id="FungiDB:PV09_09618"/>
<dbReference type="GO" id="GO:0008263">
    <property type="term" value="F:pyrimidine-specific mismatch base pair DNA N-glycosylase activity"/>
    <property type="evidence" value="ECO:0007669"/>
    <property type="project" value="TreeGrafter"/>
</dbReference>
<dbReference type="InterPro" id="IPR015637">
    <property type="entry name" value="MUG/TDG"/>
</dbReference>
<name>A0A0D1X937_9PEZI</name>
<dbReference type="Pfam" id="PF03167">
    <property type="entry name" value="UDG"/>
    <property type="match status" value="1"/>
</dbReference>
<accession>A0A0D1X937</accession>
<dbReference type="GO" id="GO:0004844">
    <property type="term" value="F:uracil DNA N-glycosylase activity"/>
    <property type="evidence" value="ECO:0007669"/>
    <property type="project" value="TreeGrafter"/>
</dbReference>
<dbReference type="PANTHER" id="PTHR12159">
    <property type="entry name" value="G/T AND G/U MISMATCH-SPECIFIC DNA GLYCOSYLASE"/>
    <property type="match status" value="1"/>
</dbReference>
<keyword evidence="2" id="KW-0378">Hydrolase</keyword>